<evidence type="ECO:0000313" key="2">
    <source>
        <dbReference type="Proteomes" id="UP000324222"/>
    </source>
</evidence>
<dbReference type="AlphaFoldDB" id="A0A5B7IWE3"/>
<name>A0A5B7IWE3_PORTR</name>
<dbReference type="Proteomes" id="UP000324222">
    <property type="component" value="Unassembled WGS sequence"/>
</dbReference>
<reference evidence="1 2" key="1">
    <citation type="submission" date="2019-05" db="EMBL/GenBank/DDBJ databases">
        <title>Another draft genome of Portunus trituberculatus and its Hox gene families provides insights of decapod evolution.</title>
        <authorList>
            <person name="Jeong J.-H."/>
            <person name="Song I."/>
            <person name="Kim S."/>
            <person name="Choi T."/>
            <person name="Kim D."/>
            <person name="Ryu S."/>
            <person name="Kim W."/>
        </authorList>
    </citation>
    <scope>NUCLEOTIDE SEQUENCE [LARGE SCALE GENOMIC DNA]</scope>
    <source>
        <tissue evidence="1">Muscle</tissue>
    </source>
</reference>
<keyword evidence="2" id="KW-1185">Reference proteome</keyword>
<evidence type="ECO:0000313" key="1">
    <source>
        <dbReference type="EMBL" id="MPC89881.1"/>
    </source>
</evidence>
<proteinExistence type="predicted"/>
<dbReference type="EMBL" id="VSRR010082493">
    <property type="protein sequence ID" value="MPC89881.1"/>
    <property type="molecule type" value="Genomic_DNA"/>
</dbReference>
<organism evidence="1 2">
    <name type="scientific">Portunus trituberculatus</name>
    <name type="common">Swimming crab</name>
    <name type="synonym">Neptunus trituberculatus</name>
    <dbReference type="NCBI Taxonomy" id="210409"/>
    <lineage>
        <taxon>Eukaryota</taxon>
        <taxon>Metazoa</taxon>
        <taxon>Ecdysozoa</taxon>
        <taxon>Arthropoda</taxon>
        <taxon>Crustacea</taxon>
        <taxon>Multicrustacea</taxon>
        <taxon>Malacostraca</taxon>
        <taxon>Eumalacostraca</taxon>
        <taxon>Eucarida</taxon>
        <taxon>Decapoda</taxon>
        <taxon>Pleocyemata</taxon>
        <taxon>Brachyura</taxon>
        <taxon>Eubrachyura</taxon>
        <taxon>Portunoidea</taxon>
        <taxon>Portunidae</taxon>
        <taxon>Portuninae</taxon>
        <taxon>Portunus</taxon>
    </lineage>
</organism>
<comment type="caution">
    <text evidence="1">The sequence shown here is derived from an EMBL/GenBank/DDBJ whole genome shotgun (WGS) entry which is preliminary data.</text>
</comment>
<accession>A0A5B7IWE3</accession>
<gene>
    <name evidence="1" type="ORF">E2C01_084844</name>
</gene>
<protein>
    <submittedName>
        <fullName evidence="1">Uncharacterized protein</fullName>
    </submittedName>
</protein>
<sequence length="87" mass="9658">MHFDINAEKRGNAWRVILDERAGWAAAGRRQQRRTDTSCSLVPAAGSKVRRVALCCRNMEGSHQPSIRKGCYLALVRTGSRSFPSSP</sequence>